<dbReference type="InterPro" id="IPR050763">
    <property type="entry name" value="ABC_transporter_ATP-binding"/>
</dbReference>
<dbReference type="EMBL" id="JBHUCO010000012">
    <property type="protein sequence ID" value="MFD1518006.1"/>
    <property type="molecule type" value="Genomic_DNA"/>
</dbReference>
<keyword evidence="7" id="KW-0472">Membrane</keyword>
<keyword evidence="6" id="KW-1278">Translocase</keyword>
<dbReference type="NCBIfam" id="TIGR01188">
    <property type="entry name" value="drrA"/>
    <property type="match status" value="1"/>
</dbReference>
<name>A0ABW4ESK1_9PSEU</name>
<keyword evidence="8" id="KW-0046">Antibiotic resistance</keyword>
<dbReference type="InterPro" id="IPR027417">
    <property type="entry name" value="P-loop_NTPase"/>
</dbReference>
<feature type="domain" description="ABC transporter" evidence="10">
    <location>
        <begin position="10"/>
        <end position="240"/>
    </location>
</feature>
<keyword evidence="4" id="KW-0547">Nucleotide-binding</keyword>
<evidence type="ECO:0000256" key="4">
    <source>
        <dbReference type="ARBA" id="ARBA00022741"/>
    </source>
</evidence>
<comment type="subcellular location">
    <subcellularLocation>
        <location evidence="1">Cell membrane</location>
        <topology evidence="1">Peripheral membrane protein</topology>
        <orientation evidence="1">Cytoplasmic side</orientation>
    </subcellularLocation>
</comment>
<protein>
    <submittedName>
        <fullName evidence="11">ATP-binding cassette domain-containing protein</fullName>
    </submittedName>
</protein>
<sequence>MTPTSFPAAIAATGLRKSFGDKLVLDGIDVHVPAGTIFSLLGPNGAGKTTTVQILSTLVTADAGEIRIAGHDLARDPDAVRAAIGVTGQFSAVDNLLTGEENLLLMADLHHLERREGRRRSRELLERFDLTEAAGQAPATYSGGMRRKLDLAMTLVGDPRVIFLDEPTTGLDPRTRRTMWEIIRELVAGGVTIFLTTQYLEEADQLADRIALLDNGRLVAEGTPAELKRMVPGGHVSLRFTDPARLAAAALVFPGSTRDDDAFTLQVASDGGVRSLRALLDHLDRAGVEADELTVHTPDLDDVFLSLTGRPAEQQKELAR</sequence>
<dbReference type="Gene3D" id="3.40.50.300">
    <property type="entry name" value="P-loop containing nucleotide triphosphate hydrolases"/>
    <property type="match status" value="1"/>
</dbReference>
<comment type="caution">
    <text evidence="11">The sequence shown here is derived from an EMBL/GenBank/DDBJ whole genome shotgun (WGS) entry which is preliminary data.</text>
</comment>
<accession>A0ABW4ESK1</accession>
<dbReference type="PROSITE" id="PS00211">
    <property type="entry name" value="ABC_TRANSPORTER_1"/>
    <property type="match status" value="1"/>
</dbReference>
<dbReference type="RefSeq" id="WP_344720041.1">
    <property type="nucleotide sequence ID" value="NZ_BAAAUS010000006.1"/>
</dbReference>
<comment type="similarity">
    <text evidence="9">Belongs to the ABC transporter superfamily. Drug exporter-1 (DrugE1) (TC 3.A.1.105) family.</text>
</comment>
<dbReference type="InterPro" id="IPR003593">
    <property type="entry name" value="AAA+_ATPase"/>
</dbReference>
<dbReference type="SUPFAM" id="SSF52540">
    <property type="entry name" value="P-loop containing nucleoside triphosphate hydrolases"/>
    <property type="match status" value="1"/>
</dbReference>
<keyword evidence="2" id="KW-0813">Transport</keyword>
<evidence type="ECO:0000256" key="3">
    <source>
        <dbReference type="ARBA" id="ARBA00022475"/>
    </source>
</evidence>
<keyword evidence="3" id="KW-1003">Cell membrane</keyword>
<dbReference type="PROSITE" id="PS50893">
    <property type="entry name" value="ABC_TRANSPORTER_2"/>
    <property type="match status" value="1"/>
</dbReference>
<evidence type="ECO:0000313" key="11">
    <source>
        <dbReference type="EMBL" id="MFD1518006.1"/>
    </source>
</evidence>
<dbReference type="GO" id="GO:0005524">
    <property type="term" value="F:ATP binding"/>
    <property type="evidence" value="ECO:0007669"/>
    <property type="project" value="UniProtKB-KW"/>
</dbReference>
<dbReference type="SMART" id="SM00382">
    <property type="entry name" value="AAA"/>
    <property type="match status" value="1"/>
</dbReference>
<dbReference type="PANTHER" id="PTHR42711">
    <property type="entry name" value="ABC TRANSPORTER ATP-BINDING PROTEIN"/>
    <property type="match status" value="1"/>
</dbReference>
<dbReference type="Proteomes" id="UP001597114">
    <property type="component" value="Unassembled WGS sequence"/>
</dbReference>
<keyword evidence="12" id="KW-1185">Reference proteome</keyword>
<reference evidence="12" key="1">
    <citation type="journal article" date="2019" name="Int. J. Syst. Evol. Microbiol.">
        <title>The Global Catalogue of Microorganisms (GCM) 10K type strain sequencing project: providing services to taxonomists for standard genome sequencing and annotation.</title>
        <authorList>
            <consortium name="The Broad Institute Genomics Platform"/>
            <consortium name="The Broad Institute Genome Sequencing Center for Infectious Disease"/>
            <person name="Wu L."/>
            <person name="Ma J."/>
        </authorList>
    </citation>
    <scope>NUCLEOTIDE SEQUENCE [LARGE SCALE GENOMIC DNA]</scope>
    <source>
        <strain evidence="12">CCM 7043</strain>
    </source>
</reference>
<dbReference type="Pfam" id="PF00005">
    <property type="entry name" value="ABC_tran"/>
    <property type="match status" value="1"/>
</dbReference>
<organism evidence="11 12">
    <name type="scientific">Pseudonocardia yunnanensis</name>
    <dbReference type="NCBI Taxonomy" id="58107"/>
    <lineage>
        <taxon>Bacteria</taxon>
        <taxon>Bacillati</taxon>
        <taxon>Actinomycetota</taxon>
        <taxon>Actinomycetes</taxon>
        <taxon>Pseudonocardiales</taxon>
        <taxon>Pseudonocardiaceae</taxon>
        <taxon>Pseudonocardia</taxon>
    </lineage>
</organism>
<evidence type="ECO:0000313" key="12">
    <source>
        <dbReference type="Proteomes" id="UP001597114"/>
    </source>
</evidence>
<proteinExistence type="inferred from homology"/>
<dbReference type="InterPro" id="IPR003439">
    <property type="entry name" value="ABC_transporter-like_ATP-bd"/>
</dbReference>
<evidence type="ECO:0000259" key="10">
    <source>
        <dbReference type="PROSITE" id="PS50893"/>
    </source>
</evidence>
<evidence type="ECO:0000256" key="5">
    <source>
        <dbReference type="ARBA" id="ARBA00022840"/>
    </source>
</evidence>
<evidence type="ECO:0000256" key="6">
    <source>
        <dbReference type="ARBA" id="ARBA00022967"/>
    </source>
</evidence>
<keyword evidence="5 11" id="KW-0067">ATP-binding</keyword>
<evidence type="ECO:0000256" key="9">
    <source>
        <dbReference type="ARBA" id="ARBA00049985"/>
    </source>
</evidence>
<dbReference type="InterPro" id="IPR005894">
    <property type="entry name" value="DrrA"/>
</dbReference>
<gene>
    <name evidence="11" type="ORF">ACFSJD_10930</name>
</gene>
<dbReference type="InterPro" id="IPR017871">
    <property type="entry name" value="ABC_transporter-like_CS"/>
</dbReference>
<evidence type="ECO:0000256" key="2">
    <source>
        <dbReference type="ARBA" id="ARBA00022448"/>
    </source>
</evidence>
<evidence type="ECO:0000256" key="1">
    <source>
        <dbReference type="ARBA" id="ARBA00004413"/>
    </source>
</evidence>
<evidence type="ECO:0000256" key="7">
    <source>
        <dbReference type="ARBA" id="ARBA00023136"/>
    </source>
</evidence>
<evidence type="ECO:0000256" key="8">
    <source>
        <dbReference type="ARBA" id="ARBA00023251"/>
    </source>
</evidence>
<dbReference type="PANTHER" id="PTHR42711:SF19">
    <property type="entry name" value="DOXORUBICIN RESISTANCE ATP-BINDING PROTEIN DRRA"/>
    <property type="match status" value="1"/>
</dbReference>